<gene>
    <name evidence="1" type="ORF">POPTR_005G156200</name>
</gene>
<evidence type="ECO:0000313" key="2">
    <source>
        <dbReference type="Proteomes" id="UP000006729"/>
    </source>
</evidence>
<proteinExistence type="predicted"/>
<dbReference type="InParanoid" id="U5GIP7"/>
<name>U5GIP7_POPTR</name>
<dbReference type="Proteomes" id="UP000006729">
    <property type="component" value="Chromosome 5"/>
</dbReference>
<dbReference type="HOGENOM" id="CLU_142029_0_0_1"/>
<dbReference type="EMBL" id="CM009294">
    <property type="protein sequence ID" value="PNT36905.1"/>
    <property type="molecule type" value="Genomic_DNA"/>
</dbReference>
<accession>U5GIP7</accession>
<protein>
    <recommendedName>
        <fullName evidence="3">Retrotransposon gag protein</fullName>
    </recommendedName>
</protein>
<organism evidence="1 2">
    <name type="scientific">Populus trichocarpa</name>
    <name type="common">Western balsam poplar</name>
    <name type="synonym">Populus balsamifera subsp. trichocarpa</name>
    <dbReference type="NCBI Taxonomy" id="3694"/>
    <lineage>
        <taxon>Eukaryota</taxon>
        <taxon>Viridiplantae</taxon>
        <taxon>Streptophyta</taxon>
        <taxon>Embryophyta</taxon>
        <taxon>Tracheophyta</taxon>
        <taxon>Spermatophyta</taxon>
        <taxon>Magnoliopsida</taxon>
        <taxon>eudicotyledons</taxon>
        <taxon>Gunneridae</taxon>
        <taxon>Pentapetalae</taxon>
        <taxon>rosids</taxon>
        <taxon>fabids</taxon>
        <taxon>Malpighiales</taxon>
        <taxon>Salicaceae</taxon>
        <taxon>Saliceae</taxon>
        <taxon>Populus</taxon>
    </lineage>
</organism>
<evidence type="ECO:0008006" key="3">
    <source>
        <dbReference type="Google" id="ProtNLM"/>
    </source>
</evidence>
<dbReference type="PANTHER" id="PTHR33437">
    <property type="entry name" value="OS06G0361200 PROTEIN"/>
    <property type="match status" value="1"/>
</dbReference>
<evidence type="ECO:0000313" key="1">
    <source>
        <dbReference type="EMBL" id="PNT36905.1"/>
    </source>
</evidence>
<keyword evidence="2" id="KW-1185">Reference proteome</keyword>
<dbReference type="eggNOG" id="ENOG502SC9V">
    <property type="taxonomic scope" value="Eukaryota"/>
</dbReference>
<dbReference type="PANTHER" id="PTHR33437:SF2">
    <property type="entry name" value="OS06G0361200 PROTEIN"/>
    <property type="match status" value="1"/>
</dbReference>
<sequence>MLNDLLEKNLIELLEVKHPKEANQVDNSNYCKCHHLINHSIEKCFVLKDKIMRLHKNNAIIFYEEIAASNITTMVNLGPHHSPPTMSFGSFEPIEFGVILPTSFTVSLSQISCITLHLKLAT</sequence>
<reference evidence="1 2" key="1">
    <citation type="journal article" date="2006" name="Science">
        <title>The genome of black cottonwood, Populus trichocarpa (Torr. &amp; Gray).</title>
        <authorList>
            <person name="Tuskan G.A."/>
            <person name="Difazio S."/>
            <person name="Jansson S."/>
            <person name="Bohlmann J."/>
            <person name="Grigoriev I."/>
            <person name="Hellsten U."/>
            <person name="Putnam N."/>
            <person name="Ralph S."/>
            <person name="Rombauts S."/>
            <person name="Salamov A."/>
            <person name="Schein J."/>
            <person name="Sterck L."/>
            <person name="Aerts A."/>
            <person name="Bhalerao R.R."/>
            <person name="Bhalerao R.P."/>
            <person name="Blaudez D."/>
            <person name="Boerjan W."/>
            <person name="Brun A."/>
            <person name="Brunner A."/>
            <person name="Busov V."/>
            <person name="Campbell M."/>
            <person name="Carlson J."/>
            <person name="Chalot M."/>
            <person name="Chapman J."/>
            <person name="Chen G.L."/>
            <person name="Cooper D."/>
            <person name="Coutinho P.M."/>
            <person name="Couturier J."/>
            <person name="Covert S."/>
            <person name="Cronk Q."/>
            <person name="Cunningham R."/>
            <person name="Davis J."/>
            <person name="Degroeve S."/>
            <person name="Dejardin A."/>
            <person name="Depamphilis C."/>
            <person name="Detter J."/>
            <person name="Dirks B."/>
            <person name="Dubchak I."/>
            <person name="Duplessis S."/>
            <person name="Ehlting J."/>
            <person name="Ellis B."/>
            <person name="Gendler K."/>
            <person name="Goodstein D."/>
            <person name="Gribskov M."/>
            <person name="Grimwood J."/>
            <person name="Groover A."/>
            <person name="Gunter L."/>
            <person name="Hamberger B."/>
            <person name="Heinze B."/>
            <person name="Helariutta Y."/>
            <person name="Henrissat B."/>
            <person name="Holligan D."/>
            <person name="Holt R."/>
            <person name="Huang W."/>
            <person name="Islam-Faridi N."/>
            <person name="Jones S."/>
            <person name="Jones-Rhoades M."/>
            <person name="Jorgensen R."/>
            <person name="Joshi C."/>
            <person name="Kangasjarvi J."/>
            <person name="Karlsson J."/>
            <person name="Kelleher C."/>
            <person name="Kirkpatrick R."/>
            <person name="Kirst M."/>
            <person name="Kohler A."/>
            <person name="Kalluri U."/>
            <person name="Larimer F."/>
            <person name="Leebens-Mack J."/>
            <person name="Leple J.C."/>
            <person name="Locascio P."/>
            <person name="Lou Y."/>
            <person name="Lucas S."/>
            <person name="Martin F."/>
            <person name="Montanini B."/>
            <person name="Napoli C."/>
            <person name="Nelson D.R."/>
            <person name="Nelson C."/>
            <person name="Nieminen K."/>
            <person name="Nilsson O."/>
            <person name="Pereda V."/>
            <person name="Peter G."/>
            <person name="Philippe R."/>
            <person name="Pilate G."/>
            <person name="Poliakov A."/>
            <person name="Razumovskaya J."/>
            <person name="Richardson P."/>
            <person name="Rinaldi C."/>
            <person name="Ritland K."/>
            <person name="Rouze P."/>
            <person name="Ryaboy D."/>
            <person name="Schmutz J."/>
            <person name="Schrader J."/>
            <person name="Segerman B."/>
            <person name="Shin H."/>
            <person name="Siddiqui A."/>
            <person name="Sterky F."/>
            <person name="Terry A."/>
            <person name="Tsai C.J."/>
            <person name="Uberbacher E."/>
            <person name="Unneberg P."/>
            <person name="Vahala J."/>
            <person name="Wall K."/>
            <person name="Wessler S."/>
            <person name="Yang G."/>
            <person name="Yin T."/>
            <person name="Douglas C."/>
            <person name="Marra M."/>
            <person name="Sandberg G."/>
            <person name="Van de Peer Y."/>
            <person name="Rokhsar D."/>
        </authorList>
    </citation>
    <scope>NUCLEOTIDE SEQUENCE [LARGE SCALE GENOMIC DNA]</scope>
    <source>
        <strain evidence="2">cv. Nisqually</strain>
    </source>
</reference>
<dbReference type="AlphaFoldDB" id="U5GIP7"/>